<evidence type="ECO:0000256" key="1">
    <source>
        <dbReference type="SAM" id="Phobius"/>
    </source>
</evidence>
<dbReference type="InterPro" id="IPR018649">
    <property type="entry name" value="SHOCT"/>
</dbReference>
<keyword evidence="1" id="KW-0812">Transmembrane</keyword>
<feature type="transmembrane region" description="Helical" evidence="1">
    <location>
        <begin position="28"/>
        <end position="52"/>
    </location>
</feature>
<dbReference type="Proteomes" id="UP001596496">
    <property type="component" value="Unassembled WGS sequence"/>
</dbReference>
<dbReference type="Pfam" id="PF09851">
    <property type="entry name" value="SHOCT"/>
    <property type="match status" value="1"/>
</dbReference>
<evidence type="ECO:0000313" key="3">
    <source>
        <dbReference type="EMBL" id="MFC7382224.1"/>
    </source>
</evidence>
<organism evidence="3 4">
    <name type="scientific">Sphaerisporangium rhizosphaerae</name>
    <dbReference type="NCBI Taxonomy" id="2269375"/>
    <lineage>
        <taxon>Bacteria</taxon>
        <taxon>Bacillati</taxon>
        <taxon>Actinomycetota</taxon>
        <taxon>Actinomycetes</taxon>
        <taxon>Streptosporangiales</taxon>
        <taxon>Streptosporangiaceae</taxon>
        <taxon>Sphaerisporangium</taxon>
    </lineage>
</organism>
<reference evidence="4" key="1">
    <citation type="journal article" date="2019" name="Int. J. Syst. Evol. Microbiol.">
        <title>The Global Catalogue of Microorganisms (GCM) 10K type strain sequencing project: providing services to taxonomists for standard genome sequencing and annotation.</title>
        <authorList>
            <consortium name="The Broad Institute Genomics Platform"/>
            <consortium name="The Broad Institute Genome Sequencing Center for Infectious Disease"/>
            <person name="Wu L."/>
            <person name="Ma J."/>
        </authorList>
    </citation>
    <scope>NUCLEOTIDE SEQUENCE [LARGE SCALE GENOMIC DNA]</scope>
    <source>
        <strain evidence="4">CECT 7649</strain>
    </source>
</reference>
<sequence>MDLWQPSLDQLGKVMKMWHWDGWGMGGWGYGLMTLAMIAFWGLVIVGVVLLVRSLAGTSQTQRGAAFPSAEEMLAQRYARGEIDAEEYRARLNTLHGAHFSGPANS</sequence>
<keyword evidence="1" id="KW-1133">Transmembrane helix</keyword>
<dbReference type="EMBL" id="JBHTCG010000004">
    <property type="protein sequence ID" value="MFC7382224.1"/>
    <property type="molecule type" value="Genomic_DNA"/>
</dbReference>
<proteinExistence type="predicted"/>
<dbReference type="RefSeq" id="WP_380825395.1">
    <property type="nucleotide sequence ID" value="NZ_JBHTCG010000004.1"/>
</dbReference>
<keyword evidence="4" id="KW-1185">Reference proteome</keyword>
<evidence type="ECO:0000313" key="4">
    <source>
        <dbReference type="Proteomes" id="UP001596496"/>
    </source>
</evidence>
<evidence type="ECO:0000259" key="2">
    <source>
        <dbReference type="Pfam" id="PF09851"/>
    </source>
</evidence>
<name>A0ABW2NYG9_9ACTN</name>
<keyword evidence="1" id="KW-0472">Membrane</keyword>
<accession>A0ABW2NYG9</accession>
<gene>
    <name evidence="3" type="ORF">ACFQSB_08410</name>
</gene>
<protein>
    <submittedName>
        <fullName evidence="3">SHOCT domain-containing protein</fullName>
    </submittedName>
</protein>
<comment type="caution">
    <text evidence="3">The sequence shown here is derived from an EMBL/GenBank/DDBJ whole genome shotgun (WGS) entry which is preliminary data.</text>
</comment>
<feature type="domain" description="SHOCT" evidence="2">
    <location>
        <begin position="70"/>
        <end position="94"/>
    </location>
</feature>